<dbReference type="Proteomes" id="UP000516028">
    <property type="component" value="Chromosome"/>
</dbReference>
<keyword evidence="2" id="KW-1185">Reference proteome</keyword>
<dbReference type="EMBL" id="CP060783">
    <property type="protein sequence ID" value="QNP48907.1"/>
    <property type="molecule type" value="Genomic_DNA"/>
</dbReference>
<name>A0A7H0GKU1_9BURK</name>
<dbReference type="RefSeq" id="WP_187724499.1">
    <property type="nucleotide sequence ID" value="NZ_CP060783.1"/>
</dbReference>
<evidence type="ECO:0000313" key="2">
    <source>
        <dbReference type="Proteomes" id="UP000516028"/>
    </source>
</evidence>
<proteinExistence type="predicted"/>
<gene>
    <name evidence="1" type="ORF">H9K75_01505</name>
</gene>
<reference evidence="1 2" key="1">
    <citation type="submission" date="2020-08" db="EMBL/GenBank/DDBJ databases">
        <title>Genome sequence of Diaphorobacter aerolatus KACC 16536T.</title>
        <authorList>
            <person name="Hyun D.-W."/>
            <person name="Bae J.-W."/>
        </authorList>
    </citation>
    <scope>NUCLEOTIDE SEQUENCE [LARGE SCALE GENOMIC DNA]</scope>
    <source>
        <strain evidence="1 2">KACC 16536</strain>
    </source>
</reference>
<dbReference type="AlphaFoldDB" id="A0A7H0GKU1"/>
<sequence length="89" mass="10224">MKDIHIKCYVCVHVFEDTRPVLLVSRPDGDWCFLCGADHANNANAYRVVGIGHVLENDISIDDVMDLKPDWEAERKDIKSDWIRTPIID</sequence>
<evidence type="ECO:0000313" key="1">
    <source>
        <dbReference type="EMBL" id="QNP48907.1"/>
    </source>
</evidence>
<organism evidence="1 2">
    <name type="scientific">Diaphorobacter aerolatus</name>
    <dbReference type="NCBI Taxonomy" id="1288495"/>
    <lineage>
        <taxon>Bacteria</taxon>
        <taxon>Pseudomonadati</taxon>
        <taxon>Pseudomonadota</taxon>
        <taxon>Betaproteobacteria</taxon>
        <taxon>Burkholderiales</taxon>
        <taxon>Comamonadaceae</taxon>
        <taxon>Diaphorobacter</taxon>
    </lineage>
</organism>
<accession>A0A7H0GKU1</accession>
<protein>
    <submittedName>
        <fullName evidence="1">Uncharacterized protein</fullName>
    </submittedName>
</protein>
<dbReference type="KEGG" id="daer:H9K75_01505"/>